<keyword evidence="2" id="KW-1185">Reference proteome</keyword>
<protein>
    <recommendedName>
        <fullName evidence="3">Nucleotidyltransferase family protein</fullName>
    </recommendedName>
</protein>
<dbReference type="Pfam" id="PF14907">
    <property type="entry name" value="NTP_transf_5"/>
    <property type="match status" value="1"/>
</dbReference>
<proteinExistence type="predicted"/>
<gene>
    <name evidence="1" type="ORF">GNY06_08115</name>
</gene>
<accession>A0A845PWV7</accession>
<dbReference type="EMBL" id="JAAABJ010000519">
    <property type="protein sequence ID" value="NAW51346.1"/>
    <property type="molecule type" value="Genomic_DNA"/>
</dbReference>
<comment type="caution">
    <text evidence="1">The sequence shown here is derived from an EMBL/GenBank/DDBJ whole genome shotgun (WGS) entry which is preliminary data.</text>
</comment>
<name>A0A845PWV7_9FLAO</name>
<evidence type="ECO:0000313" key="1">
    <source>
        <dbReference type="EMBL" id="NAW51346.1"/>
    </source>
</evidence>
<evidence type="ECO:0000313" key="2">
    <source>
        <dbReference type="Proteomes" id="UP000553459"/>
    </source>
</evidence>
<dbReference type="RefSeq" id="WP_166519626.1">
    <property type="nucleotide sequence ID" value="NZ_JAAABJ010000519.1"/>
</dbReference>
<dbReference type="Proteomes" id="UP000553459">
    <property type="component" value="Unassembled WGS sequence"/>
</dbReference>
<organism evidence="1 2">
    <name type="scientific">Elizabethkingia argenteiflava</name>
    <dbReference type="NCBI Taxonomy" id="2681556"/>
    <lineage>
        <taxon>Bacteria</taxon>
        <taxon>Pseudomonadati</taxon>
        <taxon>Bacteroidota</taxon>
        <taxon>Flavobacteriia</taxon>
        <taxon>Flavobacteriales</taxon>
        <taxon>Weeksellaceae</taxon>
        <taxon>Elizabethkingia</taxon>
    </lineage>
</organism>
<dbReference type="InterPro" id="IPR039498">
    <property type="entry name" value="NTP_transf_5"/>
</dbReference>
<dbReference type="AlphaFoldDB" id="A0A845PWV7"/>
<reference evidence="1 2" key="1">
    <citation type="submission" date="2019-11" db="EMBL/GenBank/DDBJ databases">
        <title>Characterization of Elizabethkingia argenteiflava sp. nov., isolated from inner surface of Soybean Pods.</title>
        <authorList>
            <person name="Mo S."/>
        </authorList>
    </citation>
    <scope>NUCLEOTIDE SEQUENCE [LARGE SCALE GENOMIC DNA]</scope>
    <source>
        <strain evidence="1 2">YB22</strain>
    </source>
</reference>
<sequence>MLEDKVTKAFFTLFRAGLWNHSLNDREFPCLSHADWDVLFQFAVRQTVEGIVFDGVQKLDKDLLPPRELHIKWLIRVEQIGKLNRRMNSIITEQSVFFSKINLQPLLLKGQGVAMCYENPDRRVCGDIDWYFPSIQDFQTANQELIQRGFNIIPMPGYSSCYVWKDCQIDHHQKLFDLYNPFLSKYLRDLQFQQMEEQIRVHRQGVEWLLLSPLLQILQVNSHILKHLLSFGIGIRQLCDAAVLYKNYHNRIDGSELKRVYAKLKILRWINLLHHILVKYIGLPPEYLPFPMEKGTSADWMMQEIWQSGNFGFYDVRYQKETPQQLFKREKTKVRIWKNFIKYVPYAPMEAMSFPLIHFYSGLKIK</sequence>
<evidence type="ECO:0008006" key="3">
    <source>
        <dbReference type="Google" id="ProtNLM"/>
    </source>
</evidence>